<dbReference type="GO" id="GO:0140737">
    <property type="term" value="C:encapsulin nanocompartment"/>
    <property type="evidence" value="ECO:0007669"/>
    <property type="project" value="UniProtKB-SubCell"/>
</dbReference>
<evidence type="ECO:0000259" key="3">
    <source>
        <dbReference type="Pfam" id="PF02915"/>
    </source>
</evidence>
<dbReference type="InterPro" id="IPR051429">
    <property type="entry name" value="Encapsulin_nc"/>
</dbReference>
<evidence type="ECO:0000256" key="2">
    <source>
        <dbReference type="ARBA" id="ARBA00033787"/>
    </source>
</evidence>
<sequence length="115" mass="12657">MPEFVNPFSGMVPGRKMTKEELIRAIRLNLAAEEEAVHLYMAHAEATDHPLAKKVLIDIANEERVHAGEFLRLLEILTGDEGDFLAQGAKEVDDLARSFGQSTPTLGSLREEGGQ</sequence>
<dbReference type="GO" id="GO:0046872">
    <property type="term" value="F:metal ion binding"/>
    <property type="evidence" value="ECO:0007669"/>
    <property type="project" value="InterPro"/>
</dbReference>
<dbReference type="Gene3D" id="1.20.1260.10">
    <property type="match status" value="1"/>
</dbReference>
<dbReference type="PANTHER" id="PTHR37165:SF1">
    <property type="entry name" value="TYPE 1 ENCAPSULIN SHELL PROTEIN"/>
    <property type="match status" value="1"/>
</dbReference>
<feature type="domain" description="Rubrerythrin diiron-binding" evidence="3">
    <location>
        <begin position="28"/>
        <end position="82"/>
    </location>
</feature>
<dbReference type="Pfam" id="PF02915">
    <property type="entry name" value="Rubrerythrin"/>
    <property type="match status" value="1"/>
</dbReference>
<comment type="subcellular location">
    <subcellularLocation>
        <location evidence="1">Encapsulin nanocompartment</location>
    </subcellularLocation>
</comment>
<dbReference type="SUPFAM" id="SSF47240">
    <property type="entry name" value="Ferritin-like"/>
    <property type="match status" value="1"/>
</dbReference>
<dbReference type="GO" id="GO:0016491">
    <property type="term" value="F:oxidoreductase activity"/>
    <property type="evidence" value="ECO:0007669"/>
    <property type="project" value="InterPro"/>
</dbReference>
<reference evidence="4" key="1">
    <citation type="journal article" date="2020" name="mSystems">
        <title>Genome- and Community-Level Interaction Insights into Carbon Utilization and Element Cycling Functions of Hydrothermarchaeota in Hydrothermal Sediment.</title>
        <authorList>
            <person name="Zhou Z."/>
            <person name="Liu Y."/>
            <person name="Xu W."/>
            <person name="Pan J."/>
            <person name="Luo Z.H."/>
            <person name="Li M."/>
        </authorList>
    </citation>
    <scope>NUCLEOTIDE SEQUENCE [LARGE SCALE GENOMIC DNA]</scope>
    <source>
        <strain evidence="4">SpSt-82</strain>
    </source>
</reference>
<comment type="caution">
    <text evidence="4">The sequence shown here is derived from an EMBL/GenBank/DDBJ whole genome shotgun (WGS) entry which is preliminary data.</text>
</comment>
<keyword evidence="2" id="KW-1284">Encapsulin nanocompartment</keyword>
<dbReference type="EMBL" id="DTIY01000062">
    <property type="protein sequence ID" value="HGY39829.1"/>
    <property type="molecule type" value="Genomic_DNA"/>
</dbReference>
<accession>A0A7V4WLJ8</accession>
<name>A0A7V4WLJ8_9BACT</name>
<dbReference type="AlphaFoldDB" id="A0A7V4WLJ8"/>
<gene>
    <name evidence="4" type="ORF">ENW11_08500</name>
</gene>
<dbReference type="InterPro" id="IPR003251">
    <property type="entry name" value="Rr_diiron-bd_dom"/>
</dbReference>
<dbReference type="PANTHER" id="PTHR37165">
    <property type="entry name" value="PEPTIDASE U56 FAMILY"/>
    <property type="match status" value="1"/>
</dbReference>
<evidence type="ECO:0000313" key="4">
    <source>
        <dbReference type="EMBL" id="HGY39829.1"/>
    </source>
</evidence>
<dbReference type="InterPro" id="IPR012347">
    <property type="entry name" value="Ferritin-like"/>
</dbReference>
<organism evidence="4">
    <name type="scientific">Candidatus Caldatribacterium saccharofermentans</name>
    <dbReference type="NCBI Taxonomy" id="1454753"/>
    <lineage>
        <taxon>Bacteria</taxon>
        <taxon>Pseudomonadati</taxon>
        <taxon>Atribacterota</taxon>
        <taxon>Atribacteria</taxon>
        <taxon>Atribacterales</taxon>
        <taxon>Candidatus Caldatribacteriaceae</taxon>
        <taxon>Candidatus Caldatribacterium</taxon>
    </lineage>
</organism>
<proteinExistence type="predicted"/>
<evidence type="ECO:0000256" key="1">
    <source>
        <dbReference type="ARBA" id="ARBA00033738"/>
    </source>
</evidence>
<dbReference type="InterPro" id="IPR009078">
    <property type="entry name" value="Ferritin-like_SF"/>
</dbReference>
<protein>
    <submittedName>
        <fullName evidence="4">Rubrerythrin</fullName>
    </submittedName>
</protein>